<reference evidence="1" key="1">
    <citation type="journal article" date="2020" name="Stud. Mycol.">
        <title>101 Dothideomycetes genomes: a test case for predicting lifestyles and emergence of pathogens.</title>
        <authorList>
            <person name="Haridas S."/>
            <person name="Albert R."/>
            <person name="Binder M."/>
            <person name="Bloem J."/>
            <person name="Labutti K."/>
            <person name="Salamov A."/>
            <person name="Andreopoulos B."/>
            <person name="Baker S."/>
            <person name="Barry K."/>
            <person name="Bills G."/>
            <person name="Bluhm B."/>
            <person name="Cannon C."/>
            <person name="Castanera R."/>
            <person name="Culley D."/>
            <person name="Daum C."/>
            <person name="Ezra D."/>
            <person name="Gonzalez J."/>
            <person name="Henrissat B."/>
            <person name="Kuo A."/>
            <person name="Liang C."/>
            <person name="Lipzen A."/>
            <person name="Lutzoni F."/>
            <person name="Magnuson J."/>
            <person name="Mondo S."/>
            <person name="Nolan M."/>
            <person name="Ohm R."/>
            <person name="Pangilinan J."/>
            <person name="Park H.-J."/>
            <person name="Ramirez L."/>
            <person name="Alfaro M."/>
            <person name="Sun H."/>
            <person name="Tritt A."/>
            <person name="Yoshinaga Y."/>
            <person name="Zwiers L.-H."/>
            <person name="Turgeon B."/>
            <person name="Goodwin S."/>
            <person name="Spatafora J."/>
            <person name="Crous P."/>
            <person name="Grigoriev I."/>
        </authorList>
    </citation>
    <scope>NUCLEOTIDE SEQUENCE</scope>
    <source>
        <strain evidence="1">CBS 122681</strain>
    </source>
</reference>
<accession>A0A6A6TS62</accession>
<dbReference type="EMBL" id="MU004288">
    <property type="protein sequence ID" value="KAF2662895.1"/>
    <property type="molecule type" value="Genomic_DNA"/>
</dbReference>
<gene>
    <name evidence="1" type="ORF">K491DRAFT_686052</name>
</gene>
<keyword evidence="2" id="KW-1185">Reference proteome</keyword>
<evidence type="ECO:0000313" key="2">
    <source>
        <dbReference type="Proteomes" id="UP000799324"/>
    </source>
</evidence>
<name>A0A6A6TS62_9PLEO</name>
<dbReference type="AlphaFoldDB" id="A0A6A6TS62"/>
<proteinExistence type="predicted"/>
<dbReference type="Proteomes" id="UP000799324">
    <property type="component" value="Unassembled WGS sequence"/>
</dbReference>
<organism evidence="1 2">
    <name type="scientific">Lophiostoma macrostomum CBS 122681</name>
    <dbReference type="NCBI Taxonomy" id="1314788"/>
    <lineage>
        <taxon>Eukaryota</taxon>
        <taxon>Fungi</taxon>
        <taxon>Dikarya</taxon>
        <taxon>Ascomycota</taxon>
        <taxon>Pezizomycotina</taxon>
        <taxon>Dothideomycetes</taxon>
        <taxon>Pleosporomycetidae</taxon>
        <taxon>Pleosporales</taxon>
        <taxon>Lophiostomataceae</taxon>
        <taxon>Lophiostoma</taxon>
    </lineage>
</organism>
<protein>
    <submittedName>
        <fullName evidence="1">Uncharacterized protein</fullName>
    </submittedName>
</protein>
<evidence type="ECO:0000313" key="1">
    <source>
        <dbReference type="EMBL" id="KAF2662895.1"/>
    </source>
</evidence>
<sequence length="70" mass="7428">MPNQATNLCTTPRASRVSAAEHGISASETHAATSLKRSTAAGSAMLRGTGITSEYRITECKDTGCRMRKK</sequence>